<dbReference type="InterPro" id="IPR009288">
    <property type="entry name" value="AIG2-like_dom"/>
</dbReference>
<dbReference type="SUPFAM" id="SSF110857">
    <property type="entry name" value="Gamma-glutamyl cyclotransferase-like"/>
    <property type="match status" value="1"/>
</dbReference>
<evidence type="ECO:0000259" key="2">
    <source>
        <dbReference type="Pfam" id="PF06094"/>
    </source>
</evidence>
<protein>
    <submittedName>
        <fullName evidence="3">(rape) hypothetical protein</fullName>
    </submittedName>
</protein>
<dbReference type="Pfam" id="PF06094">
    <property type="entry name" value="GGACT"/>
    <property type="match status" value="1"/>
</dbReference>
<dbReference type="InterPro" id="IPR036568">
    <property type="entry name" value="GGCT-like_sf"/>
</dbReference>
<organism evidence="3">
    <name type="scientific">Brassica napus</name>
    <name type="common">Rape</name>
    <dbReference type="NCBI Taxonomy" id="3708"/>
    <lineage>
        <taxon>Eukaryota</taxon>
        <taxon>Viridiplantae</taxon>
        <taxon>Streptophyta</taxon>
        <taxon>Embryophyta</taxon>
        <taxon>Tracheophyta</taxon>
        <taxon>Spermatophyta</taxon>
        <taxon>Magnoliopsida</taxon>
        <taxon>eudicotyledons</taxon>
        <taxon>Gunneridae</taxon>
        <taxon>Pentapetalae</taxon>
        <taxon>rosids</taxon>
        <taxon>malvids</taxon>
        <taxon>Brassicales</taxon>
        <taxon>Brassicaceae</taxon>
        <taxon>Brassiceae</taxon>
        <taxon>Brassica</taxon>
    </lineage>
</organism>
<dbReference type="PANTHER" id="PTHR31544:SF9">
    <property type="entry name" value="AIG2-LIKE PROTEIN C"/>
    <property type="match status" value="1"/>
</dbReference>
<gene>
    <name evidence="3" type="ORF">DARMORV10_C09P50920.1</name>
</gene>
<proteinExistence type="inferred from homology"/>
<dbReference type="AlphaFoldDB" id="A0A816J2V1"/>
<accession>A0A816J2V1</accession>
<dbReference type="PANTHER" id="PTHR31544">
    <property type="entry name" value="AIG2-LIKE PROTEIN D"/>
    <property type="match status" value="1"/>
</dbReference>
<name>A0A816J2V1_BRANA</name>
<dbReference type="InterPro" id="IPR045038">
    <property type="entry name" value="AIG2-like"/>
</dbReference>
<dbReference type="EMBL" id="HG994373">
    <property type="protein sequence ID" value="CAF1769049.1"/>
    <property type="molecule type" value="Genomic_DNA"/>
</dbReference>
<dbReference type="Proteomes" id="UP001295469">
    <property type="component" value="Chromosome C09"/>
</dbReference>
<reference evidence="3" key="1">
    <citation type="submission" date="2021-01" db="EMBL/GenBank/DDBJ databases">
        <authorList>
            <consortium name="Genoscope - CEA"/>
            <person name="William W."/>
        </authorList>
    </citation>
    <scope>NUCLEOTIDE SEQUENCE</scope>
</reference>
<evidence type="ECO:0000313" key="3">
    <source>
        <dbReference type="EMBL" id="CAF1769049.1"/>
    </source>
</evidence>
<evidence type="ECO:0000256" key="1">
    <source>
        <dbReference type="ARBA" id="ARBA00008861"/>
    </source>
</evidence>
<dbReference type="Gene3D" id="3.10.490.10">
    <property type="entry name" value="Gamma-glutamyl cyclotransferase-like"/>
    <property type="match status" value="1"/>
</dbReference>
<dbReference type="SMR" id="A0A816J2V1"/>
<feature type="domain" description="Gamma-glutamylcyclotransferase AIG2-like" evidence="2">
    <location>
        <begin position="61"/>
        <end position="104"/>
    </location>
</feature>
<sequence length="105" mass="12428">MREWSCRGGEAGTELRMKTEFVVVRGSGHVVRRRPWWLRFQLMAEEENRDRERGRGRGGAVLKGITDDERKLLDEFEDVEYDRKAVEVVLRDTSEKLQVGTYVWR</sequence>
<comment type="similarity">
    <text evidence="1">Belongs to the gamma-glutamylcyclotransferase family.</text>
</comment>